<feature type="region of interest" description="Disordered" evidence="1">
    <location>
        <begin position="1"/>
        <end position="29"/>
    </location>
</feature>
<dbReference type="EMBL" id="JAHRIM010024980">
    <property type="protein sequence ID" value="MEQ2263920.1"/>
    <property type="molecule type" value="Genomic_DNA"/>
</dbReference>
<keyword evidence="3" id="KW-1185">Reference proteome</keyword>
<comment type="caution">
    <text evidence="2">The sequence shown here is derived from an EMBL/GenBank/DDBJ whole genome shotgun (WGS) entry which is preliminary data.</text>
</comment>
<dbReference type="SUPFAM" id="SSF47923">
    <property type="entry name" value="Ypt/Rab-GAP domain of gyp1p"/>
    <property type="match status" value="1"/>
</dbReference>
<evidence type="ECO:0000256" key="1">
    <source>
        <dbReference type="SAM" id="MobiDB-lite"/>
    </source>
</evidence>
<protein>
    <recommendedName>
        <fullName evidence="4">Rab-GAP TBC domain-containing protein</fullName>
    </recommendedName>
</protein>
<name>A0ABV0W312_9TELE</name>
<dbReference type="Proteomes" id="UP001444071">
    <property type="component" value="Unassembled WGS sequence"/>
</dbReference>
<evidence type="ECO:0000313" key="3">
    <source>
        <dbReference type="Proteomes" id="UP001444071"/>
    </source>
</evidence>
<evidence type="ECO:0000313" key="2">
    <source>
        <dbReference type="EMBL" id="MEQ2263920.1"/>
    </source>
</evidence>
<proteinExistence type="predicted"/>
<reference evidence="2 3" key="1">
    <citation type="submission" date="2021-06" db="EMBL/GenBank/DDBJ databases">
        <authorList>
            <person name="Palmer J.M."/>
        </authorList>
    </citation>
    <scope>NUCLEOTIDE SEQUENCE [LARGE SCALE GENOMIC DNA]</scope>
    <source>
        <strain evidence="2 3">XR_2019</strain>
        <tissue evidence="2">Muscle</tissue>
    </source>
</reference>
<organism evidence="2 3">
    <name type="scientific">Xenotaenia resolanae</name>
    <dbReference type="NCBI Taxonomy" id="208358"/>
    <lineage>
        <taxon>Eukaryota</taxon>
        <taxon>Metazoa</taxon>
        <taxon>Chordata</taxon>
        <taxon>Craniata</taxon>
        <taxon>Vertebrata</taxon>
        <taxon>Euteleostomi</taxon>
        <taxon>Actinopterygii</taxon>
        <taxon>Neopterygii</taxon>
        <taxon>Teleostei</taxon>
        <taxon>Neoteleostei</taxon>
        <taxon>Acanthomorphata</taxon>
        <taxon>Ovalentaria</taxon>
        <taxon>Atherinomorphae</taxon>
        <taxon>Cyprinodontiformes</taxon>
        <taxon>Goodeidae</taxon>
        <taxon>Xenotaenia</taxon>
    </lineage>
</organism>
<accession>A0ABV0W312</accession>
<sequence length="142" mass="15932">MDDVHPNGMPPQTGGKDPCNVSGQQAEVRPRRRVAAVSTPALSASRLTLPGVMDAEGRVDESRLRMHIFKNGGVSPSERGLAWRFLFGMYPCSSTALERSLLQEQLLMRYWVMKRKWQQFLPSAVRIHLNGTDGKGPIMHKF</sequence>
<dbReference type="InterPro" id="IPR035969">
    <property type="entry name" value="Rab-GAP_TBC_sf"/>
</dbReference>
<evidence type="ECO:0008006" key="4">
    <source>
        <dbReference type="Google" id="ProtNLM"/>
    </source>
</evidence>
<gene>
    <name evidence="2" type="ORF">XENORESO_015385</name>
</gene>